<protein>
    <submittedName>
        <fullName evidence="2">Uncharacterized protein</fullName>
    </submittedName>
</protein>
<evidence type="ECO:0000313" key="1">
    <source>
        <dbReference type="Proteomes" id="UP000887579"/>
    </source>
</evidence>
<evidence type="ECO:0000313" key="2">
    <source>
        <dbReference type="WBParaSite" id="ES5_v2.g28695.t1"/>
    </source>
</evidence>
<sequence>MPDQLPARVRFRDPSVLEHPVDVLKWMKKNANPKMAFKLMKCCKFFQIPEFPYFVVKEVCYDKKKWTFITLDNEKHVFESIENITKKLWITKYLFFKSKNLTSHLISKIGVCNVEMLSLINQVITYDEFQILTASGTVKDFHFFNSM</sequence>
<reference evidence="2" key="1">
    <citation type="submission" date="2022-11" db="UniProtKB">
        <authorList>
            <consortium name="WormBaseParasite"/>
        </authorList>
    </citation>
    <scope>IDENTIFICATION</scope>
</reference>
<dbReference type="Proteomes" id="UP000887579">
    <property type="component" value="Unplaced"/>
</dbReference>
<name>A0AC34GGR2_9BILA</name>
<proteinExistence type="predicted"/>
<accession>A0AC34GGR2</accession>
<dbReference type="WBParaSite" id="ES5_v2.g28695.t1">
    <property type="protein sequence ID" value="ES5_v2.g28695.t1"/>
    <property type="gene ID" value="ES5_v2.g28695"/>
</dbReference>
<organism evidence="1 2">
    <name type="scientific">Panagrolaimus sp. ES5</name>
    <dbReference type="NCBI Taxonomy" id="591445"/>
    <lineage>
        <taxon>Eukaryota</taxon>
        <taxon>Metazoa</taxon>
        <taxon>Ecdysozoa</taxon>
        <taxon>Nematoda</taxon>
        <taxon>Chromadorea</taxon>
        <taxon>Rhabditida</taxon>
        <taxon>Tylenchina</taxon>
        <taxon>Panagrolaimomorpha</taxon>
        <taxon>Panagrolaimoidea</taxon>
        <taxon>Panagrolaimidae</taxon>
        <taxon>Panagrolaimus</taxon>
    </lineage>
</organism>